<sequence length="89" mass="9917">MLISFMLNGILVELHDHAHAALPVGTGPSREAVGLIVNENFDTNEMHGCMDTQTIRVLLPEDFSVEEKSLILSTVFLIDFISFQDNNED</sequence>
<protein>
    <recommendedName>
        <fullName evidence="3">Phospholipid scramblase</fullName>
    </recommendedName>
</protein>
<keyword evidence="2" id="KW-1185">Reference proteome</keyword>
<accession>A0A016STB0</accession>
<dbReference type="EMBL" id="JARK01001514">
    <property type="protein sequence ID" value="EYB93795.1"/>
    <property type="molecule type" value="Genomic_DNA"/>
</dbReference>
<reference evidence="2" key="1">
    <citation type="journal article" date="2015" name="Nat. Genet.">
        <title>The genome and transcriptome of the zoonotic hookworm Ancylostoma ceylanicum identify infection-specific gene families.</title>
        <authorList>
            <person name="Schwarz E.M."/>
            <person name="Hu Y."/>
            <person name="Antoshechkin I."/>
            <person name="Miller M.M."/>
            <person name="Sternberg P.W."/>
            <person name="Aroian R.V."/>
        </authorList>
    </citation>
    <scope>NUCLEOTIDE SEQUENCE</scope>
    <source>
        <strain evidence="2">HY135</strain>
    </source>
</reference>
<evidence type="ECO:0008006" key="3">
    <source>
        <dbReference type="Google" id="ProtNLM"/>
    </source>
</evidence>
<gene>
    <name evidence="1" type="primary">Acey_s0178.g634</name>
    <name evidence="1" type="ORF">Y032_0178g634</name>
</gene>
<organism evidence="1 2">
    <name type="scientific">Ancylostoma ceylanicum</name>
    <dbReference type="NCBI Taxonomy" id="53326"/>
    <lineage>
        <taxon>Eukaryota</taxon>
        <taxon>Metazoa</taxon>
        <taxon>Ecdysozoa</taxon>
        <taxon>Nematoda</taxon>
        <taxon>Chromadorea</taxon>
        <taxon>Rhabditida</taxon>
        <taxon>Rhabditina</taxon>
        <taxon>Rhabditomorpha</taxon>
        <taxon>Strongyloidea</taxon>
        <taxon>Ancylostomatidae</taxon>
        <taxon>Ancylostomatinae</taxon>
        <taxon>Ancylostoma</taxon>
    </lineage>
</organism>
<dbReference type="Proteomes" id="UP000024635">
    <property type="component" value="Unassembled WGS sequence"/>
</dbReference>
<evidence type="ECO:0000313" key="1">
    <source>
        <dbReference type="EMBL" id="EYB93795.1"/>
    </source>
</evidence>
<proteinExistence type="predicted"/>
<comment type="caution">
    <text evidence="1">The sequence shown here is derived from an EMBL/GenBank/DDBJ whole genome shotgun (WGS) entry which is preliminary data.</text>
</comment>
<dbReference type="AlphaFoldDB" id="A0A016STB0"/>
<evidence type="ECO:0000313" key="2">
    <source>
        <dbReference type="Proteomes" id="UP000024635"/>
    </source>
</evidence>
<name>A0A016STB0_9BILA</name>